<dbReference type="InterPro" id="IPR036867">
    <property type="entry name" value="R3H_dom_sf"/>
</dbReference>
<dbReference type="GO" id="GO:0008380">
    <property type="term" value="P:RNA splicing"/>
    <property type="evidence" value="ECO:0007669"/>
    <property type="project" value="UniProtKB-KW"/>
</dbReference>
<feature type="compositionally biased region" description="Basic residues" evidence="9">
    <location>
        <begin position="1"/>
        <end position="10"/>
    </location>
</feature>
<evidence type="ECO:0000259" key="11">
    <source>
        <dbReference type="PROSITE" id="PS51061"/>
    </source>
</evidence>
<feature type="region of interest" description="Disordered" evidence="9">
    <location>
        <begin position="1"/>
        <end position="93"/>
    </location>
</feature>
<gene>
    <name evidence="12" type="ORF">GOMPHAMPRED_001395</name>
</gene>
<dbReference type="InterPro" id="IPR051189">
    <property type="entry name" value="Splicing_assoc_domain"/>
</dbReference>
<dbReference type="AlphaFoldDB" id="A0A8H3F570"/>
<protein>
    <recommendedName>
        <fullName evidence="4">Protein SQS1</fullName>
    </recommendedName>
</protein>
<keyword evidence="5" id="KW-0963">Cytoplasm</keyword>
<dbReference type="GO" id="GO:0003676">
    <property type="term" value="F:nucleic acid binding"/>
    <property type="evidence" value="ECO:0007669"/>
    <property type="project" value="UniProtKB-UniRule"/>
</dbReference>
<evidence type="ECO:0000259" key="10">
    <source>
        <dbReference type="PROSITE" id="PS50174"/>
    </source>
</evidence>
<comment type="similarity">
    <text evidence="3">Belongs to the SQS1 family.</text>
</comment>
<dbReference type="CDD" id="cd02646">
    <property type="entry name" value="R3H_G-patch"/>
    <property type="match status" value="1"/>
</dbReference>
<proteinExistence type="inferred from homology"/>
<evidence type="ECO:0000256" key="7">
    <source>
        <dbReference type="ARBA" id="ARBA00023187"/>
    </source>
</evidence>
<feature type="domain" description="G-patch" evidence="10">
    <location>
        <begin position="607"/>
        <end position="650"/>
    </location>
</feature>
<feature type="region of interest" description="Disordered" evidence="9">
    <location>
        <begin position="572"/>
        <end position="607"/>
    </location>
</feature>
<dbReference type="Pfam" id="PF01424">
    <property type="entry name" value="R3H"/>
    <property type="match status" value="1"/>
</dbReference>
<evidence type="ECO:0000313" key="12">
    <source>
        <dbReference type="EMBL" id="CAF9917853.1"/>
    </source>
</evidence>
<sequence length="650" mass="73278">MSRGKKKGSKKASTLATSGKHQNEPQTKKQFSMMDEARHTDRGHDRLMSSRRLEKRSMNFVSASSASQTTNQSLQQQQASPIHSRPLSPTSVSSEEIVLFTGRNKTALPEPTPRTSRIQNFDHPTERLRVDAMAKQHRALPILTSGSTAVRRPFSSSRPLDLSEGDNDIDEELLADYIVNMDHSSNDTSRDGSTARNVIDKGKQAAQLPPTIVTPQSVDTWPTAQPFAIRTKIKTPLDNQAGPSNNQIFTNNKDSHTTRSITTILSQRNGDAGMSYLVVYDNQNDDTAEWIESDRLLNMTTSALQFFESPMWETEDSEGMDSEIQAERDLADMFNDDAIEDEQLKKRQARMTDEEIARRLAKQEDFGIDTSEIVLFDGLEDPDEPMKYLRQEAVRYNLRTRKVYHRMDPEDSEFDIMDRERLHLWTPKRGKNRKRPIFDAVDSDMERSMLATWENDRVKKKQRKQEREELRGQGLLGGGAKAKYPDGISLDDLKEEFRAFLSSGRTTMLLPPMHKLDRKLVHELAHNFNIKSISQGAGPNRHSTLIKGLRFRPFTDSAFHSVVNRLLKRSRTTNFGGSSSRQKSGNKQQFSYREGDVVGSSAPELGSENRGRAMLEKMGWSNGDALGATNNPGILNPIAHVVRGSRSGLG</sequence>
<organism evidence="12 13">
    <name type="scientific">Gomphillus americanus</name>
    <dbReference type="NCBI Taxonomy" id="1940652"/>
    <lineage>
        <taxon>Eukaryota</taxon>
        <taxon>Fungi</taxon>
        <taxon>Dikarya</taxon>
        <taxon>Ascomycota</taxon>
        <taxon>Pezizomycotina</taxon>
        <taxon>Lecanoromycetes</taxon>
        <taxon>OSLEUM clade</taxon>
        <taxon>Ostropomycetidae</taxon>
        <taxon>Ostropales</taxon>
        <taxon>Graphidaceae</taxon>
        <taxon>Gomphilloideae</taxon>
        <taxon>Gomphillus</taxon>
    </lineage>
</organism>
<dbReference type="SMART" id="SM00393">
    <property type="entry name" value="R3H"/>
    <property type="match status" value="1"/>
</dbReference>
<dbReference type="Gene3D" id="3.30.1370.50">
    <property type="entry name" value="R3H-like domain"/>
    <property type="match status" value="1"/>
</dbReference>
<dbReference type="PROSITE" id="PS51061">
    <property type="entry name" value="R3H"/>
    <property type="match status" value="1"/>
</dbReference>
<dbReference type="GO" id="GO:0005737">
    <property type="term" value="C:cytoplasm"/>
    <property type="evidence" value="ECO:0007669"/>
    <property type="project" value="UniProtKB-SubCell"/>
</dbReference>
<evidence type="ECO:0000256" key="4">
    <source>
        <dbReference type="ARBA" id="ARBA00018964"/>
    </source>
</evidence>
<keyword evidence="7" id="KW-0508">mRNA splicing</keyword>
<feature type="compositionally biased region" description="Basic and acidic residues" evidence="9">
    <location>
        <begin position="35"/>
        <end position="57"/>
    </location>
</feature>
<dbReference type="OrthoDB" id="21470at2759"/>
<dbReference type="GO" id="GO:0006397">
    <property type="term" value="P:mRNA processing"/>
    <property type="evidence" value="ECO:0007669"/>
    <property type="project" value="UniProtKB-KW"/>
</dbReference>
<evidence type="ECO:0000256" key="1">
    <source>
        <dbReference type="ARBA" id="ARBA00004123"/>
    </source>
</evidence>
<comment type="caution">
    <text evidence="12">The sequence shown here is derived from an EMBL/GenBank/DDBJ whole genome shotgun (WGS) entry which is preliminary data.</text>
</comment>
<feature type="compositionally biased region" description="Polar residues" evidence="9">
    <location>
        <begin position="572"/>
        <end position="591"/>
    </location>
</feature>
<dbReference type="EMBL" id="CAJPDQ010000012">
    <property type="protein sequence ID" value="CAF9917853.1"/>
    <property type="molecule type" value="Genomic_DNA"/>
</dbReference>
<feature type="domain" description="R3H" evidence="11">
    <location>
        <begin position="487"/>
        <end position="549"/>
    </location>
</feature>
<dbReference type="SMART" id="SM00443">
    <property type="entry name" value="G_patch"/>
    <property type="match status" value="1"/>
</dbReference>
<comment type="subcellular location">
    <subcellularLocation>
        <location evidence="2">Cytoplasm</location>
    </subcellularLocation>
    <subcellularLocation>
        <location evidence="1">Nucleus</location>
    </subcellularLocation>
</comment>
<keyword evidence="13" id="KW-1185">Reference proteome</keyword>
<accession>A0A8H3F570</accession>
<name>A0A8H3F570_9LECA</name>
<evidence type="ECO:0000256" key="5">
    <source>
        <dbReference type="ARBA" id="ARBA00022490"/>
    </source>
</evidence>
<reference evidence="12" key="1">
    <citation type="submission" date="2021-03" db="EMBL/GenBank/DDBJ databases">
        <authorList>
            <person name="Tagirdzhanova G."/>
        </authorList>
    </citation>
    <scope>NUCLEOTIDE SEQUENCE</scope>
</reference>
<evidence type="ECO:0000256" key="2">
    <source>
        <dbReference type="ARBA" id="ARBA00004496"/>
    </source>
</evidence>
<dbReference type="InterPro" id="IPR034082">
    <property type="entry name" value="R3H_G-patch"/>
</dbReference>
<evidence type="ECO:0000313" key="13">
    <source>
        <dbReference type="Proteomes" id="UP000664169"/>
    </source>
</evidence>
<dbReference type="PANTHER" id="PTHR14195">
    <property type="entry name" value="G PATCH DOMAIN CONTAINING PROTEIN 2"/>
    <property type="match status" value="1"/>
</dbReference>
<dbReference type="Pfam" id="PF01585">
    <property type="entry name" value="G-patch"/>
    <property type="match status" value="1"/>
</dbReference>
<dbReference type="Proteomes" id="UP000664169">
    <property type="component" value="Unassembled WGS sequence"/>
</dbReference>
<dbReference type="PROSITE" id="PS50174">
    <property type="entry name" value="G_PATCH"/>
    <property type="match status" value="1"/>
</dbReference>
<dbReference type="InterPro" id="IPR000467">
    <property type="entry name" value="G_patch_dom"/>
</dbReference>
<dbReference type="InterPro" id="IPR001374">
    <property type="entry name" value="R3H_dom"/>
</dbReference>
<keyword evidence="8" id="KW-0539">Nucleus</keyword>
<evidence type="ECO:0000256" key="6">
    <source>
        <dbReference type="ARBA" id="ARBA00022664"/>
    </source>
</evidence>
<evidence type="ECO:0000256" key="9">
    <source>
        <dbReference type="SAM" id="MobiDB-lite"/>
    </source>
</evidence>
<evidence type="ECO:0000256" key="3">
    <source>
        <dbReference type="ARBA" id="ARBA00010306"/>
    </source>
</evidence>
<dbReference type="GO" id="GO:0005634">
    <property type="term" value="C:nucleus"/>
    <property type="evidence" value="ECO:0007669"/>
    <property type="project" value="UniProtKB-SubCell"/>
</dbReference>
<evidence type="ECO:0000256" key="8">
    <source>
        <dbReference type="ARBA" id="ARBA00023242"/>
    </source>
</evidence>
<dbReference type="SUPFAM" id="SSF82708">
    <property type="entry name" value="R3H domain"/>
    <property type="match status" value="1"/>
</dbReference>
<keyword evidence="6" id="KW-0507">mRNA processing</keyword>
<feature type="compositionally biased region" description="Low complexity" evidence="9">
    <location>
        <begin position="62"/>
        <end position="80"/>
    </location>
</feature>